<dbReference type="Gene3D" id="2.20.200.10">
    <property type="entry name" value="Outer membrane efflux proteins (OEP)"/>
    <property type="match status" value="1"/>
</dbReference>
<keyword evidence="4" id="KW-1185">Reference proteome</keyword>
<evidence type="ECO:0000256" key="1">
    <source>
        <dbReference type="ARBA" id="ARBA00007613"/>
    </source>
</evidence>
<comment type="similarity">
    <text evidence="1 2">Belongs to the outer membrane factor (OMF) (TC 1.B.17) family.</text>
</comment>
<dbReference type="Gene3D" id="1.20.1600.10">
    <property type="entry name" value="Outer membrane efflux proteins (OEP)"/>
    <property type="match status" value="1"/>
</dbReference>
<dbReference type="PANTHER" id="PTHR30203">
    <property type="entry name" value="OUTER MEMBRANE CATION EFFLUX PROTEIN"/>
    <property type="match status" value="1"/>
</dbReference>
<dbReference type="NCBIfam" id="TIGR01845">
    <property type="entry name" value="outer_NodT"/>
    <property type="match status" value="1"/>
</dbReference>
<dbReference type="OrthoDB" id="9770517at2"/>
<organism evidence="3 4">
    <name type="scientific">Noviherbaspirillum cavernae</name>
    <dbReference type="NCBI Taxonomy" id="2320862"/>
    <lineage>
        <taxon>Bacteria</taxon>
        <taxon>Pseudomonadati</taxon>
        <taxon>Pseudomonadota</taxon>
        <taxon>Betaproteobacteria</taxon>
        <taxon>Burkholderiales</taxon>
        <taxon>Oxalobacteraceae</taxon>
        <taxon>Noviherbaspirillum</taxon>
    </lineage>
</organism>
<comment type="caution">
    <text evidence="3">The sequence shown here is derived from an EMBL/GenBank/DDBJ whole genome shotgun (WGS) entry which is preliminary data.</text>
</comment>
<accession>A0A418X5N7</accession>
<reference evidence="3 4" key="1">
    <citation type="submission" date="2018-09" db="EMBL/GenBank/DDBJ databases">
        <authorList>
            <person name="Zhu H."/>
        </authorList>
    </citation>
    <scope>NUCLEOTIDE SEQUENCE [LARGE SCALE GENOMIC DNA]</scope>
    <source>
        <strain evidence="3 4">K2R10-39</strain>
    </source>
</reference>
<evidence type="ECO:0000256" key="2">
    <source>
        <dbReference type="RuleBase" id="RU362097"/>
    </source>
</evidence>
<dbReference type="EMBL" id="QYUN01000002">
    <property type="protein sequence ID" value="RJG07798.1"/>
    <property type="molecule type" value="Genomic_DNA"/>
</dbReference>
<dbReference type="Pfam" id="PF02321">
    <property type="entry name" value="OEP"/>
    <property type="match status" value="2"/>
</dbReference>
<keyword evidence="2" id="KW-0449">Lipoprotein</keyword>
<dbReference type="PROSITE" id="PS51257">
    <property type="entry name" value="PROKAR_LIPOPROTEIN"/>
    <property type="match status" value="1"/>
</dbReference>
<dbReference type="GO" id="GO:0015562">
    <property type="term" value="F:efflux transmembrane transporter activity"/>
    <property type="evidence" value="ECO:0007669"/>
    <property type="project" value="InterPro"/>
</dbReference>
<dbReference type="GO" id="GO:0005886">
    <property type="term" value="C:plasma membrane"/>
    <property type="evidence" value="ECO:0007669"/>
    <property type="project" value="UniProtKB-SubCell"/>
</dbReference>
<keyword evidence="2" id="KW-0472">Membrane</keyword>
<gene>
    <name evidence="3" type="ORF">D3870_03030</name>
</gene>
<feature type="chain" id="PRO_5018816746" evidence="2">
    <location>
        <begin position="26"/>
        <end position="488"/>
    </location>
</feature>
<evidence type="ECO:0000313" key="3">
    <source>
        <dbReference type="EMBL" id="RJG07798.1"/>
    </source>
</evidence>
<dbReference type="PANTHER" id="PTHR30203:SF32">
    <property type="entry name" value="CATION EFFLUX SYSTEM PROTEIN CUSC"/>
    <property type="match status" value="1"/>
</dbReference>
<protein>
    <submittedName>
        <fullName evidence="3">Efflux transporter outer membrane subunit</fullName>
    </submittedName>
</protein>
<proteinExistence type="inferred from homology"/>
<dbReference type="AlphaFoldDB" id="A0A418X5N7"/>
<keyword evidence="2" id="KW-1134">Transmembrane beta strand</keyword>
<sequence>MSNSTKAAKMLKQITLSLLAAGVLAGCSLAPTYTRPEAPISSVYPAEDGGKAQTAGNAADNATNIGWREFFPDQRLQALIAIALENNRDLRVAALRVEEARGLYNIQSADRWPNVNAAASGSRARTPASISPTGAAMISNTYQVGLSLASFELDFFGRVRSLNQAALSQYLATQEAQQAVHISLVAEMAKAYLAERGLAEQQEYAQRTLESRQAAYKITKQRFDVGASSALDLRQDEVLVESARASLAILARQRAQAVNTVILLAGKPLSDLPPAQPLSGQNIVTDIPAGLPSDLIARRPDIRSAEQQLQATNANIGAARAAFFPRISLTAGIGTASNELSNLFQTGTQTWSFAPQLVLPIFDAGRNRATLTVAEVRNNVAVANYEKTIQTAFREVSDALVARSALEEQIDAQQKVQVAQAERLKLAEQRYRNGVASSLDVLDAQRQLFADEQLLIQARVLRLTNAVDLYRALGGGWSENTVTAQSGK</sequence>
<name>A0A418X5N7_9BURK</name>
<dbReference type="InterPro" id="IPR010131">
    <property type="entry name" value="MdtP/NodT-like"/>
</dbReference>
<feature type="signal peptide" evidence="2">
    <location>
        <begin position="1"/>
        <end position="25"/>
    </location>
</feature>
<comment type="subcellular location">
    <subcellularLocation>
        <location evidence="2">Cell membrane</location>
        <topology evidence="2">Lipid-anchor</topology>
    </subcellularLocation>
</comment>
<keyword evidence="2" id="KW-0812">Transmembrane</keyword>
<evidence type="ECO:0000313" key="4">
    <source>
        <dbReference type="Proteomes" id="UP000285190"/>
    </source>
</evidence>
<dbReference type="Proteomes" id="UP000285190">
    <property type="component" value="Unassembled WGS sequence"/>
</dbReference>
<dbReference type="SUPFAM" id="SSF56954">
    <property type="entry name" value="Outer membrane efflux proteins (OEP)"/>
    <property type="match status" value="1"/>
</dbReference>
<dbReference type="InterPro" id="IPR003423">
    <property type="entry name" value="OMP_efflux"/>
</dbReference>
<keyword evidence="2" id="KW-0732">Signal</keyword>
<keyword evidence="2" id="KW-0564">Palmitate</keyword>